<evidence type="ECO:0000256" key="2">
    <source>
        <dbReference type="SAM" id="SignalP"/>
    </source>
</evidence>
<dbReference type="EMBL" id="AATS01000027">
    <property type="protein sequence ID" value="EAU53364.1"/>
    <property type="molecule type" value="Genomic_DNA"/>
</dbReference>
<keyword evidence="4" id="KW-1185">Reference proteome</keyword>
<gene>
    <name evidence="3" type="ORF">SPV1_07356</name>
</gene>
<organism evidence="3 4">
    <name type="scientific">Mariprofundus ferrooxydans PV-1</name>
    <dbReference type="NCBI Taxonomy" id="314345"/>
    <lineage>
        <taxon>Bacteria</taxon>
        <taxon>Pseudomonadati</taxon>
        <taxon>Pseudomonadota</taxon>
        <taxon>Candidatius Mariprofundia</taxon>
        <taxon>Mariprofundales</taxon>
        <taxon>Mariprofundaceae</taxon>
        <taxon>Mariprofundus</taxon>
    </lineage>
</organism>
<dbReference type="OrthoDB" id="9182284at2"/>
<dbReference type="InParanoid" id="Q0EVR2"/>
<dbReference type="RefSeq" id="WP_009851758.1">
    <property type="nucleotide sequence ID" value="NZ_DS022295.1"/>
</dbReference>
<feature type="transmembrane region" description="Helical" evidence="1">
    <location>
        <begin position="108"/>
        <end position="129"/>
    </location>
</feature>
<keyword evidence="1" id="KW-0812">Transmembrane</keyword>
<accession>Q0EVR2</accession>
<evidence type="ECO:0000313" key="3">
    <source>
        <dbReference type="EMBL" id="EAU53364.1"/>
    </source>
</evidence>
<dbReference type="Proteomes" id="UP000005297">
    <property type="component" value="Unassembled WGS sequence"/>
</dbReference>
<dbReference type="eggNOG" id="ENOG502ZDGN">
    <property type="taxonomic scope" value="Bacteria"/>
</dbReference>
<sequence>MMKLLRITLIFVALLCTAQTGFAAAPSTADSATPASASNASSISSAETVMQKFSGDDEVSPQRKITTARKHQILFLMGIGLLVLLLITGILGVSMVAFGKDVFLPHMIFAGLSLTLAIVHSATAIAWFWPW</sequence>
<protein>
    <submittedName>
        <fullName evidence="3">Uncharacterized protein</fullName>
    </submittedName>
</protein>
<keyword evidence="2" id="KW-0732">Signal</keyword>
<evidence type="ECO:0000256" key="1">
    <source>
        <dbReference type="SAM" id="Phobius"/>
    </source>
</evidence>
<dbReference type="AlphaFoldDB" id="Q0EVR2"/>
<keyword evidence="1" id="KW-0472">Membrane</keyword>
<feature type="chain" id="PRO_5004171331" evidence="2">
    <location>
        <begin position="24"/>
        <end position="131"/>
    </location>
</feature>
<proteinExistence type="predicted"/>
<dbReference type="HOGENOM" id="CLU_1925048_0_0_0"/>
<dbReference type="STRING" id="314344.AL013_08245"/>
<feature type="transmembrane region" description="Helical" evidence="1">
    <location>
        <begin position="73"/>
        <end position="96"/>
    </location>
</feature>
<comment type="caution">
    <text evidence="3">The sequence shown here is derived from an EMBL/GenBank/DDBJ whole genome shotgun (WGS) entry which is preliminary data.</text>
</comment>
<feature type="signal peptide" evidence="2">
    <location>
        <begin position="1"/>
        <end position="23"/>
    </location>
</feature>
<reference evidence="3 4" key="1">
    <citation type="submission" date="2006-09" db="EMBL/GenBank/DDBJ databases">
        <authorList>
            <person name="Emerson D."/>
            <person name="Ferriera S."/>
            <person name="Johnson J."/>
            <person name="Kravitz S."/>
            <person name="Halpern A."/>
            <person name="Remington K."/>
            <person name="Beeson K."/>
            <person name="Tran B."/>
            <person name="Rogers Y.-H."/>
            <person name="Friedman R."/>
            <person name="Venter J.C."/>
        </authorList>
    </citation>
    <scope>NUCLEOTIDE SEQUENCE [LARGE SCALE GENOMIC DNA]</scope>
    <source>
        <strain evidence="3 4">PV-1</strain>
    </source>
</reference>
<keyword evidence="1" id="KW-1133">Transmembrane helix</keyword>
<name>Q0EVR2_9PROT</name>
<evidence type="ECO:0000313" key="4">
    <source>
        <dbReference type="Proteomes" id="UP000005297"/>
    </source>
</evidence>